<organism evidence="2 3">
    <name type="scientific">Candidatus Egerieousia excrementavium</name>
    <dbReference type="NCBI Taxonomy" id="2840778"/>
    <lineage>
        <taxon>Bacteria</taxon>
        <taxon>Pseudomonadati</taxon>
        <taxon>Bacteroidota</taxon>
        <taxon>Bacteroidia</taxon>
        <taxon>Bacteroidales</taxon>
        <taxon>Candidatus Egerieousia</taxon>
    </lineage>
</organism>
<comment type="caution">
    <text evidence="2">The sequence shown here is derived from an EMBL/GenBank/DDBJ whole genome shotgun (WGS) entry which is preliminary data.</text>
</comment>
<accession>A0A9D9DNM7</accession>
<evidence type="ECO:0000313" key="3">
    <source>
        <dbReference type="Proteomes" id="UP000823635"/>
    </source>
</evidence>
<protein>
    <recommendedName>
        <fullName evidence="4">Cell division protein FtsL</fullName>
    </recommendedName>
</protein>
<evidence type="ECO:0000256" key="1">
    <source>
        <dbReference type="SAM" id="Phobius"/>
    </source>
</evidence>
<name>A0A9D9DNM7_9BACT</name>
<dbReference type="InterPro" id="IPR045755">
    <property type="entry name" value="FtsL-like"/>
</dbReference>
<dbReference type="EMBL" id="JADINB010000008">
    <property type="protein sequence ID" value="MBO8428369.1"/>
    <property type="molecule type" value="Genomic_DNA"/>
</dbReference>
<feature type="transmembrane region" description="Helical" evidence="1">
    <location>
        <begin position="27"/>
        <end position="47"/>
    </location>
</feature>
<sequence length="108" mass="12298">MGEKKRVSFSSILGGQILLNLGASRHWFFALYLFALIILYITLNLKVADTDIQIRRNQTELKNLKADYTGKIAKLQYQSRQGEIEKRLKATGSKVERPLHPATLVKLP</sequence>
<evidence type="ECO:0008006" key="4">
    <source>
        <dbReference type="Google" id="ProtNLM"/>
    </source>
</evidence>
<dbReference type="AlphaFoldDB" id="A0A9D9DNM7"/>
<dbReference type="Proteomes" id="UP000823635">
    <property type="component" value="Unassembled WGS sequence"/>
</dbReference>
<evidence type="ECO:0000313" key="2">
    <source>
        <dbReference type="EMBL" id="MBO8428369.1"/>
    </source>
</evidence>
<reference evidence="2" key="1">
    <citation type="submission" date="2020-10" db="EMBL/GenBank/DDBJ databases">
        <authorList>
            <person name="Gilroy R."/>
        </authorList>
    </citation>
    <scope>NUCLEOTIDE SEQUENCE</scope>
    <source>
        <strain evidence="2">15467</strain>
    </source>
</reference>
<proteinExistence type="predicted"/>
<gene>
    <name evidence="2" type="ORF">IAC68_00335</name>
</gene>
<keyword evidence="1" id="KW-1133">Transmembrane helix</keyword>
<reference evidence="2" key="2">
    <citation type="journal article" date="2021" name="PeerJ">
        <title>Extensive microbial diversity within the chicken gut microbiome revealed by metagenomics and culture.</title>
        <authorList>
            <person name="Gilroy R."/>
            <person name="Ravi A."/>
            <person name="Getino M."/>
            <person name="Pursley I."/>
            <person name="Horton D.L."/>
            <person name="Alikhan N.F."/>
            <person name="Baker D."/>
            <person name="Gharbi K."/>
            <person name="Hall N."/>
            <person name="Watson M."/>
            <person name="Adriaenssens E.M."/>
            <person name="Foster-Nyarko E."/>
            <person name="Jarju S."/>
            <person name="Secka A."/>
            <person name="Antonio M."/>
            <person name="Oren A."/>
            <person name="Chaudhuri R.R."/>
            <person name="La Ragione R."/>
            <person name="Hildebrand F."/>
            <person name="Pallen M.J."/>
        </authorList>
    </citation>
    <scope>NUCLEOTIDE SEQUENCE</scope>
    <source>
        <strain evidence="2">15467</strain>
    </source>
</reference>
<keyword evidence="1" id="KW-0472">Membrane</keyword>
<keyword evidence="1" id="KW-0812">Transmembrane</keyword>
<dbReference type="Pfam" id="PF19579">
    <property type="entry name" value="FtsL_2"/>
    <property type="match status" value="1"/>
</dbReference>